<feature type="transmembrane region" description="Helical" evidence="1">
    <location>
        <begin position="84"/>
        <end position="104"/>
    </location>
</feature>
<evidence type="ECO:0000313" key="5">
    <source>
        <dbReference type="Proteomes" id="UP000626180"/>
    </source>
</evidence>
<name>A0A2X2C6D5_PSELU</name>
<proteinExistence type="predicted"/>
<dbReference type="RefSeq" id="WP_010795411.1">
    <property type="nucleotide sequence ID" value="NZ_CP053063.1"/>
</dbReference>
<gene>
    <name evidence="2" type="ORF">IRZ65_06690</name>
    <name evidence="3" type="ORF">NCTC11842_01078</name>
</gene>
<dbReference type="Proteomes" id="UP000626180">
    <property type="component" value="Unassembled WGS sequence"/>
</dbReference>
<keyword evidence="1" id="KW-1133">Transmembrane helix</keyword>
<dbReference type="EMBL" id="UAUF01000009">
    <property type="protein sequence ID" value="SPZ03677.1"/>
    <property type="molecule type" value="Genomic_DNA"/>
</dbReference>
<dbReference type="Proteomes" id="UP000250443">
    <property type="component" value="Unassembled WGS sequence"/>
</dbReference>
<evidence type="ECO:0000313" key="2">
    <source>
        <dbReference type="EMBL" id="MBF8640363.1"/>
    </source>
</evidence>
<evidence type="ECO:0000313" key="4">
    <source>
        <dbReference type="Proteomes" id="UP000250443"/>
    </source>
</evidence>
<protein>
    <submittedName>
        <fullName evidence="2">DUF3392 domain-containing protein</fullName>
    </submittedName>
    <submittedName>
        <fullName evidence="3">Membrane protein</fullName>
    </submittedName>
</protein>
<dbReference type="Pfam" id="PF11872">
    <property type="entry name" value="DUF3392"/>
    <property type="match status" value="1"/>
</dbReference>
<keyword evidence="5" id="KW-1185">Reference proteome</keyword>
<evidence type="ECO:0000313" key="3">
    <source>
        <dbReference type="EMBL" id="SPZ03677.1"/>
    </source>
</evidence>
<accession>A0A2X2C6D5</accession>
<dbReference type="InterPro" id="IPR021813">
    <property type="entry name" value="DUF3392"/>
</dbReference>
<dbReference type="AlphaFoldDB" id="A0A2X2C6D5"/>
<reference evidence="3 4" key="1">
    <citation type="submission" date="2018-06" db="EMBL/GenBank/DDBJ databases">
        <authorList>
            <consortium name="Pathogen Informatics"/>
            <person name="Doyle S."/>
        </authorList>
    </citation>
    <scope>NUCLEOTIDE SEQUENCE [LARGE SCALE GENOMIC DNA]</scope>
    <source>
        <strain evidence="3 4">NCTC11842</strain>
    </source>
</reference>
<dbReference type="EMBL" id="JADMCD010000002">
    <property type="protein sequence ID" value="MBF8640363.1"/>
    <property type="molecule type" value="Genomic_DNA"/>
</dbReference>
<keyword evidence="1" id="KW-0812">Transmembrane</keyword>
<sequence length="107" mass="11627">MDYLLSLIAEASRWCRGHLAEIALALISTLLVMFGTEINNWMKQRLGNLPTFVRVPVLASASVSLYGAATTHLTPWVVKGLGQFNNYSLAPALLVGACLLGVLAERR</sequence>
<keyword evidence="1" id="KW-0472">Membrane</keyword>
<evidence type="ECO:0000256" key="1">
    <source>
        <dbReference type="SAM" id="Phobius"/>
    </source>
</evidence>
<feature type="transmembrane region" description="Helical" evidence="1">
    <location>
        <begin position="51"/>
        <end position="69"/>
    </location>
</feature>
<dbReference type="GeneID" id="300268555"/>
<reference evidence="2 5" key="2">
    <citation type="submission" date="2020-10" db="EMBL/GenBank/DDBJ databases">
        <title>Genome sequences of Pseudomonas isolates.</title>
        <authorList>
            <person name="Wessels L."/>
            <person name="Reich F."/>
            <person name="Hammerl J."/>
        </authorList>
    </citation>
    <scope>NUCLEOTIDE SEQUENCE [LARGE SCALE GENOMIC DNA]</scope>
    <source>
        <strain evidence="2 5">20-MO00624-0</strain>
    </source>
</reference>
<feature type="transmembrane region" description="Helical" evidence="1">
    <location>
        <begin position="20"/>
        <end position="39"/>
    </location>
</feature>
<organism evidence="3 4">
    <name type="scientific">Pseudomonas luteola</name>
    <dbReference type="NCBI Taxonomy" id="47886"/>
    <lineage>
        <taxon>Bacteria</taxon>
        <taxon>Pseudomonadati</taxon>
        <taxon>Pseudomonadota</taxon>
        <taxon>Gammaproteobacteria</taxon>
        <taxon>Pseudomonadales</taxon>
        <taxon>Pseudomonadaceae</taxon>
        <taxon>Pseudomonas</taxon>
    </lineage>
</organism>